<keyword evidence="4" id="KW-1185">Reference proteome</keyword>
<name>A0AAV1N8K7_SCOSC</name>
<accession>A0AAV1N8K7</accession>
<evidence type="ECO:0000313" key="4">
    <source>
        <dbReference type="Proteomes" id="UP001314229"/>
    </source>
</evidence>
<feature type="compositionally biased region" description="Polar residues" evidence="1">
    <location>
        <begin position="491"/>
        <end position="512"/>
    </location>
</feature>
<feature type="compositionally biased region" description="Polar residues" evidence="1">
    <location>
        <begin position="311"/>
        <end position="329"/>
    </location>
</feature>
<evidence type="ECO:0000256" key="1">
    <source>
        <dbReference type="SAM" id="MobiDB-lite"/>
    </source>
</evidence>
<sequence>MPWKTHVLYFVLTVTLKLCNGRTTDTEAFLQRRKETVSAHSPRFGTVQGNLYTRSVKHESTTPTPNGLLTLKLDNQKPSTVLHSSLDAKLKRMDPSVHCGHNMMTLKVKQPRALNFLVDSDERPLIPLSQMPSHCGFSVKRSRRDVFYSAPYQGCDVTQKGGNYVLPLRLLGAPMTMSCPVVSPIPSITCFPFGMVLKIGVSGTWKPISLVCGSCGIAVEVLSEGLTLSAPYHEGLCIEMKGEEYLLSLLLKDVELLVTCPLLPSVKPTTATTTPTKETTTPFSNSGQFLQYPYPQFPLFEQYPMFPGPSPQTQNPTAPTDAPSPQQPKLPSGGAAGSDTKNQEVPAAQHPPFQFMPQYSQFLQRHLFPKPVPPTQSTATIPTAAPPAQLPQMPQSPQYPFYFPPQFPMVPGIFHATTPPPPDASTEHDGKPNSPNQPQFAVVPPYSFLSFPKRPVPKDDQSQTVQEPKPHMYPQPYQIPMIYPLPKYPPQKQNTQSQTVAPSITSEGTATTNLKPALRKPFYYPYPYM</sequence>
<evidence type="ECO:0000313" key="3">
    <source>
        <dbReference type="EMBL" id="CAK6955475.1"/>
    </source>
</evidence>
<evidence type="ECO:0000256" key="2">
    <source>
        <dbReference type="SAM" id="SignalP"/>
    </source>
</evidence>
<gene>
    <name evidence="3" type="ORF">FSCOSCO3_A027090</name>
</gene>
<feature type="chain" id="PRO_5043998984" evidence="2">
    <location>
        <begin position="22"/>
        <end position="529"/>
    </location>
</feature>
<feature type="region of interest" description="Disordered" evidence="1">
    <location>
        <begin position="413"/>
        <end position="439"/>
    </location>
</feature>
<reference evidence="3 4" key="1">
    <citation type="submission" date="2024-01" db="EMBL/GenBank/DDBJ databases">
        <authorList>
            <person name="Alioto T."/>
            <person name="Alioto T."/>
            <person name="Gomez Garrido J."/>
        </authorList>
    </citation>
    <scope>NUCLEOTIDE SEQUENCE [LARGE SCALE GENOMIC DNA]</scope>
</reference>
<dbReference type="PRINTS" id="PR01217">
    <property type="entry name" value="PRICHEXTENSN"/>
</dbReference>
<feature type="region of interest" description="Disordered" evidence="1">
    <location>
        <begin position="268"/>
        <end position="288"/>
    </location>
</feature>
<comment type="caution">
    <text evidence="3">The sequence shown here is derived from an EMBL/GenBank/DDBJ whole genome shotgun (WGS) entry which is preliminary data.</text>
</comment>
<dbReference type="Proteomes" id="UP001314229">
    <property type="component" value="Unassembled WGS sequence"/>
</dbReference>
<feature type="region of interest" description="Disordered" evidence="1">
    <location>
        <begin position="486"/>
        <end position="512"/>
    </location>
</feature>
<protein>
    <submittedName>
        <fullName evidence="3">Extensin-like</fullName>
    </submittedName>
</protein>
<organism evidence="3 4">
    <name type="scientific">Scomber scombrus</name>
    <name type="common">Atlantic mackerel</name>
    <name type="synonym">Scomber vernalis</name>
    <dbReference type="NCBI Taxonomy" id="13677"/>
    <lineage>
        <taxon>Eukaryota</taxon>
        <taxon>Metazoa</taxon>
        <taxon>Chordata</taxon>
        <taxon>Craniata</taxon>
        <taxon>Vertebrata</taxon>
        <taxon>Euteleostomi</taxon>
        <taxon>Actinopterygii</taxon>
        <taxon>Neopterygii</taxon>
        <taxon>Teleostei</taxon>
        <taxon>Neoteleostei</taxon>
        <taxon>Acanthomorphata</taxon>
        <taxon>Pelagiaria</taxon>
        <taxon>Scombriformes</taxon>
        <taxon>Scombridae</taxon>
        <taxon>Scomber</taxon>
    </lineage>
</organism>
<feature type="region of interest" description="Disordered" evidence="1">
    <location>
        <begin position="303"/>
        <end position="345"/>
    </location>
</feature>
<feature type="region of interest" description="Disordered" evidence="1">
    <location>
        <begin position="452"/>
        <end position="473"/>
    </location>
</feature>
<keyword evidence="2" id="KW-0732">Signal</keyword>
<feature type="compositionally biased region" description="Low complexity" evidence="1">
    <location>
        <begin position="268"/>
        <end position="282"/>
    </location>
</feature>
<dbReference type="AlphaFoldDB" id="A0AAV1N8K7"/>
<dbReference type="EMBL" id="CAWUFR010000022">
    <property type="protein sequence ID" value="CAK6955475.1"/>
    <property type="molecule type" value="Genomic_DNA"/>
</dbReference>
<feature type="signal peptide" evidence="2">
    <location>
        <begin position="1"/>
        <end position="21"/>
    </location>
</feature>
<proteinExistence type="predicted"/>